<sequence>MVAVFHWLSGYNYDFALATIPVQIILMGYYLSRRNLPGRQSWAFAAVLAANLAMTISDIVSCEMNEIWEQFPLWLMYVVNILYFLGFLLRGWAIFYYAVEALHAERVLGIRVINALCVPILIMVALVVTTPWFGLIFHFDPGEGYHNTWLYPSIYWSTWFYIGALLFVLVTCQRRSQLRLVISLYVCDAILVAAILMRGLFSHTLVTSFFSLLAILVIYLTAQNPDLFHHPKVPLFNYGAFDEMVSNCQIRAERFSVFGIQLRNYAVAKRIYGVPQVDRGIVLIGDWLRHQFPQYYGFYIGSGRFLLLCEGGEMDARRLSSEIRQRFRRPWLDTSTEVDFTVAMAYLPLSVDKTNIVVVRECLVRALMEAELRGEDLFTINDSYLEALIREAAVEGAVMSALRERRIEVFFQPIYSVHDRQITGAEALARLNDPEMGSVPPSDFVAVAERNGSIRELGRQVFAGACLFASTHDLRALGIERINVNLSPAQCMSENLAEELIQEAARRNVLLSDFCFEITESAMDDLTLLRSQMLRLIGEGATFALDDFGSGTSNIVRLSTLPISEVKLDAETTRAFFKGESQVLRFQIDMLEHMGFDVVVEGVETMHMASDVLNMGVEYEQGFYFSPALPVREFTDYLKRTMDEGPAPVGTSPAPAPDSA</sequence>
<feature type="transmembrane region" description="Helical" evidence="1">
    <location>
        <begin position="203"/>
        <end position="222"/>
    </location>
</feature>
<protein>
    <submittedName>
        <fullName evidence="4">Diguanylate cyclase/phosphodiesterase</fullName>
    </submittedName>
</protein>
<dbReference type="Gene3D" id="3.20.20.450">
    <property type="entry name" value="EAL domain"/>
    <property type="match status" value="1"/>
</dbReference>
<evidence type="ECO:0000259" key="3">
    <source>
        <dbReference type="PROSITE" id="PS50887"/>
    </source>
</evidence>
<dbReference type="InterPro" id="IPR001633">
    <property type="entry name" value="EAL_dom"/>
</dbReference>
<dbReference type="PANTHER" id="PTHR33121">
    <property type="entry name" value="CYCLIC DI-GMP PHOSPHODIESTERASE PDEF"/>
    <property type="match status" value="1"/>
</dbReference>
<dbReference type="PROSITE" id="PS50883">
    <property type="entry name" value="EAL"/>
    <property type="match status" value="1"/>
</dbReference>
<dbReference type="Gene3D" id="3.30.70.270">
    <property type="match status" value="1"/>
</dbReference>
<dbReference type="SUPFAM" id="SSF141868">
    <property type="entry name" value="EAL domain-like"/>
    <property type="match status" value="1"/>
</dbReference>
<feature type="transmembrane region" description="Helical" evidence="1">
    <location>
        <begin position="73"/>
        <end position="99"/>
    </location>
</feature>
<evidence type="ECO:0000259" key="2">
    <source>
        <dbReference type="PROSITE" id="PS50883"/>
    </source>
</evidence>
<feature type="transmembrane region" description="Helical" evidence="1">
    <location>
        <begin position="12"/>
        <end position="31"/>
    </location>
</feature>
<proteinExistence type="predicted"/>
<reference evidence="4 5" key="1">
    <citation type="submission" date="2016-10" db="EMBL/GenBank/DDBJ databases">
        <authorList>
            <person name="Varghese N."/>
            <person name="Submissions S."/>
        </authorList>
    </citation>
    <scope>NUCLEOTIDE SEQUENCE [LARGE SCALE GENOMIC DNA]</scope>
    <source>
        <strain evidence="4 5">WCP15</strain>
    </source>
</reference>
<feature type="transmembrane region" description="Helical" evidence="1">
    <location>
        <begin position="153"/>
        <end position="171"/>
    </location>
</feature>
<keyword evidence="5" id="KW-1185">Reference proteome</keyword>
<gene>
    <name evidence="4" type="ORF">SAMN05216447_102140</name>
</gene>
<organism evidence="4 5">
    <name type="scientific">Parafannyhessea umbonata</name>
    <dbReference type="NCBI Taxonomy" id="604330"/>
    <lineage>
        <taxon>Bacteria</taxon>
        <taxon>Bacillati</taxon>
        <taxon>Actinomycetota</taxon>
        <taxon>Coriobacteriia</taxon>
        <taxon>Coriobacteriales</taxon>
        <taxon>Atopobiaceae</taxon>
        <taxon>Parafannyhessea</taxon>
    </lineage>
</organism>
<dbReference type="PROSITE" id="PS50887">
    <property type="entry name" value="GGDEF"/>
    <property type="match status" value="1"/>
</dbReference>
<name>A0A1H6I928_9ACTN</name>
<dbReference type="SUPFAM" id="SSF55073">
    <property type="entry name" value="Nucleotide cyclase"/>
    <property type="match status" value="1"/>
</dbReference>
<dbReference type="InterPro" id="IPR000160">
    <property type="entry name" value="GGDEF_dom"/>
</dbReference>
<dbReference type="Proteomes" id="UP000199135">
    <property type="component" value="Unassembled WGS sequence"/>
</dbReference>
<evidence type="ECO:0000313" key="5">
    <source>
        <dbReference type="Proteomes" id="UP000199135"/>
    </source>
</evidence>
<feature type="domain" description="EAL" evidence="2">
    <location>
        <begin position="391"/>
        <end position="642"/>
    </location>
</feature>
<dbReference type="EMBL" id="FNWT01000002">
    <property type="protein sequence ID" value="SEH43271.1"/>
    <property type="molecule type" value="Genomic_DNA"/>
</dbReference>
<keyword evidence="1" id="KW-0472">Membrane</keyword>
<dbReference type="Pfam" id="PF00563">
    <property type="entry name" value="EAL"/>
    <property type="match status" value="1"/>
</dbReference>
<accession>A0A1H6I928</accession>
<dbReference type="SMART" id="SM00052">
    <property type="entry name" value="EAL"/>
    <property type="match status" value="1"/>
</dbReference>
<keyword evidence="1" id="KW-0812">Transmembrane</keyword>
<keyword evidence="1" id="KW-1133">Transmembrane helix</keyword>
<dbReference type="PANTHER" id="PTHR33121:SF70">
    <property type="entry name" value="SIGNALING PROTEIN YKOW"/>
    <property type="match status" value="1"/>
</dbReference>
<feature type="transmembrane region" description="Helical" evidence="1">
    <location>
        <begin position="111"/>
        <end position="133"/>
    </location>
</feature>
<dbReference type="InterPro" id="IPR035919">
    <property type="entry name" value="EAL_sf"/>
</dbReference>
<dbReference type="InterPro" id="IPR050706">
    <property type="entry name" value="Cyclic-di-GMP_PDE-like"/>
</dbReference>
<dbReference type="CDD" id="cd01948">
    <property type="entry name" value="EAL"/>
    <property type="match status" value="1"/>
</dbReference>
<evidence type="ECO:0000256" key="1">
    <source>
        <dbReference type="SAM" id="Phobius"/>
    </source>
</evidence>
<feature type="domain" description="GGDEF" evidence="3">
    <location>
        <begin position="253"/>
        <end position="383"/>
    </location>
</feature>
<dbReference type="InterPro" id="IPR043128">
    <property type="entry name" value="Rev_trsase/Diguanyl_cyclase"/>
</dbReference>
<dbReference type="InterPro" id="IPR029787">
    <property type="entry name" value="Nucleotide_cyclase"/>
</dbReference>
<evidence type="ECO:0000313" key="4">
    <source>
        <dbReference type="EMBL" id="SEH43271.1"/>
    </source>
</evidence>
<feature type="transmembrane region" description="Helical" evidence="1">
    <location>
        <begin position="43"/>
        <end position="61"/>
    </location>
</feature>
<comment type="caution">
    <text evidence="4">The sequence shown here is derived from an EMBL/GenBank/DDBJ whole genome shotgun (WGS) entry which is preliminary data.</text>
</comment>